<protein>
    <submittedName>
        <fullName evidence="2">PRC-barrel domain-containing protein</fullName>
    </submittedName>
</protein>
<sequence>MRKAKEIIGLPVIDLRSGKQLGTVKDLVMGGDWEAVSLLLETKTWFTAPRCIRWEDAYSIGEDAVTVDGGQAVTECSDSDEAIFLLEGRRKLSGLPVITVNGVQLGLTEDVYFPEELDKRIIGFELTDGFLSDITEGRKWLPLPGKAVMGEDCILVPVQCQLEVKPLTKQE</sequence>
<evidence type="ECO:0000313" key="2">
    <source>
        <dbReference type="EMBL" id="WNQ13020.1"/>
    </source>
</evidence>
<proteinExistence type="predicted"/>
<dbReference type="AlphaFoldDB" id="A0AA96LGU9"/>
<gene>
    <name evidence="2" type="ORF">MJA45_08335</name>
</gene>
<accession>A0AA96LGU9</accession>
<dbReference type="Pfam" id="PF05239">
    <property type="entry name" value="PRC"/>
    <property type="match status" value="2"/>
</dbReference>
<evidence type="ECO:0000313" key="3">
    <source>
        <dbReference type="Proteomes" id="UP001305702"/>
    </source>
</evidence>
<dbReference type="Gene3D" id="2.30.30.240">
    <property type="entry name" value="PRC-barrel domain"/>
    <property type="match status" value="1"/>
</dbReference>
<organism evidence="2 3">
    <name type="scientific">Paenibacillus aurantius</name>
    <dbReference type="NCBI Taxonomy" id="2918900"/>
    <lineage>
        <taxon>Bacteria</taxon>
        <taxon>Bacillati</taxon>
        <taxon>Bacillota</taxon>
        <taxon>Bacilli</taxon>
        <taxon>Bacillales</taxon>
        <taxon>Paenibacillaceae</taxon>
        <taxon>Paenibacillus</taxon>
    </lineage>
</organism>
<dbReference type="InterPro" id="IPR011033">
    <property type="entry name" value="PRC_barrel-like_sf"/>
</dbReference>
<feature type="domain" description="PRC-barrel" evidence="1">
    <location>
        <begin position="3"/>
        <end position="70"/>
    </location>
</feature>
<dbReference type="Proteomes" id="UP001305702">
    <property type="component" value="Chromosome"/>
</dbReference>
<dbReference type="RefSeq" id="WP_315606800.1">
    <property type="nucleotide sequence ID" value="NZ_CP130318.1"/>
</dbReference>
<evidence type="ECO:0000259" key="1">
    <source>
        <dbReference type="Pfam" id="PF05239"/>
    </source>
</evidence>
<dbReference type="SUPFAM" id="SSF50346">
    <property type="entry name" value="PRC-barrel domain"/>
    <property type="match status" value="2"/>
</dbReference>
<dbReference type="EMBL" id="CP130318">
    <property type="protein sequence ID" value="WNQ13020.1"/>
    <property type="molecule type" value="Genomic_DNA"/>
</dbReference>
<dbReference type="InterPro" id="IPR027275">
    <property type="entry name" value="PRC-brl_dom"/>
</dbReference>
<dbReference type="KEGG" id="paun:MJA45_08335"/>
<reference evidence="2 3" key="1">
    <citation type="submission" date="2022-02" db="EMBL/GenBank/DDBJ databases">
        <title>Paenibacillus sp. MBLB1776 Whole Genome Shotgun Sequencing.</title>
        <authorList>
            <person name="Hwang C.Y."/>
            <person name="Cho E.-S."/>
            <person name="Seo M.-J."/>
        </authorList>
    </citation>
    <scope>NUCLEOTIDE SEQUENCE [LARGE SCALE GENOMIC DNA]</scope>
    <source>
        <strain evidence="2 3">MBLB1776</strain>
    </source>
</reference>
<keyword evidence="3" id="KW-1185">Reference proteome</keyword>
<feature type="domain" description="PRC-barrel" evidence="1">
    <location>
        <begin position="90"/>
        <end position="156"/>
    </location>
</feature>
<name>A0AA96LGU9_9BACL</name>